<reference evidence="3" key="2">
    <citation type="submission" date="2013-04" db="EMBL/GenBank/DDBJ databases">
        <title>Genomic mechanisms accounting for the adaptation to parasitism in nematode-trapping fungi.</title>
        <authorList>
            <person name="Ahren D.G."/>
        </authorList>
    </citation>
    <scope>NUCLEOTIDE SEQUENCE [LARGE SCALE GENOMIC DNA]</scope>
    <source>
        <strain evidence="3">CBS 200.50</strain>
    </source>
</reference>
<gene>
    <name evidence="2" type="ORF">H072_6678</name>
</gene>
<reference evidence="2 3" key="1">
    <citation type="journal article" date="2013" name="PLoS Genet.">
        <title>Genomic mechanisms accounting for the adaptation to parasitism in nematode-trapping fungi.</title>
        <authorList>
            <person name="Meerupati T."/>
            <person name="Andersson K.M."/>
            <person name="Friman E."/>
            <person name="Kumar D."/>
            <person name="Tunlid A."/>
            <person name="Ahren D."/>
        </authorList>
    </citation>
    <scope>NUCLEOTIDE SEQUENCE [LARGE SCALE GENOMIC DNA]</scope>
    <source>
        <strain evidence="2 3">CBS 200.50</strain>
    </source>
</reference>
<feature type="compositionally biased region" description="Basic and acidic residues" evidence="1">
    <location>
        <begin position="86"/>
        <end position="100"/>
    </location>
</feature>
<dbReference type="AlphaFoldDB" id="S8BW53"/>
<comment type="caution">
    <text evidence="2">The sequence shown here is derived from an EMBL/GenBank/DDBJ whole genome shotgun (WGS) entry which is preliminary data.</text>
</comment>
<feature type="compositionally biased region" description="Basic and acidic residues" evidence="1">
    <location>
        <begin position="44"/>
        <end position="66"/>
    </location>
</feature>
<dbReference type="HOGENOM" id="CLU_1204723_0_0_1"/>
<evidence type="ECO:0000256" key="1">
    <source>
        <dbReference type="SAM" id="MobiDB-lite"/>
    </source>
</evidence>
<name>S8BW53_DACHA</name>
<feature type="compositionally biased region" description="Low complexity" evidence="1">
    <location>
        <begin position="142"/>
        <end position="156"/>
    </location>
</feature>
<evidence type="ECO:0000313" key="3">
    <source>
        <dbReference type="Proteomes" id="UP000015100"/>
    </source>
</evidence>
<keyword evidence="3" id="KW-1185">Reference proteome</keyword>
<feature type="compositionally biased region" description="Polar residues" evidence="1">
    <location>
        <begin position="101"/>
        <end position="114"/>
    </location>
</feature>
<proteinExistence type="predicted"/>
<dbReference type="EMBL" id="AQGS01000467">
    <property type="protein sequence ID" value="EPS39542.1"/>
    <property type="molecule type" value="Genomic_DNA"/>
</dbReference>
<evidence type="ECO:0000313" key="2">
    <source>
        <dbReference type="EMBL" id="EPS39542.1"/>
    </source>
</evidence>
<feature type="region of interest" description="Disordered" evidence="1">
    <location>
        <begin position="210"/>
        <end position="230"/>
    </location>
</feature>
<feature type="compositionally biased region" description="Polar residues" evidence="1">
    <location>
        <begin position="124"/>
        <end position="133"/>
    </location>
</feature>
<accession>S8BW53</accession>
<feature type="region of interest" description="Disordered" evidence="1">
    <location>
        <begin position="1"/>
        <end position="179"/>
    </location>
</feature>
<protein>
    <submittedName>
        <fullName evidence="2">Uncharacterized protein</fullName>
    </submittedName>
</protein>
<dbReference type="Proteomes" id="UP000015100">
    <property type="component" value="Unassembled WGS sequence"/>
</dbReference>
<organism evidence="2 3">
    <name type="scientific">Dactylellina haptotyla (strain CBS 200.50)</name>
    <name type="common">Nematode-trapping fungus</name>
    <name type="synonym">Monacrosporium haptotylum</name>
    <dbReference type="NCBI Taxonomy" id="1284197"/>
    <lineage>
        <taxon>Eukaryota</taxon>
        <taxon>Fungi</taxon>
        <taxon>Dikarya</taxon>
        <taxon>Ascomycota</taxon>
        <taxon>Pezizomycotina</taxon>
        <taxon>Orbiliomycetes</taxon>
        <taxon>Orbiliales</taxon>
        <taxon>Orbiliaceae</taxon>
        <taxon>Dactylellina</taxon>
    </lineage>
</organism>
<sequence length="230" mass="26749">MSNRDMDRFSTGNRPRGGHRRIPMHQDPPFEDYHMIESGPERYAATDRGDLSSTDEREYNMARGARESGFPPSGRQGGEIQSYRRNQQDEYNYRPPHREQNPPSRHSMSYQSGSESDEEYYPQEQVTRNYRTQARQEELDMSDTSSQSESTYSTSRSHARGGNVHGHYNSRGGFLVDNHHPHQPGTMAWHREEDTGEYVPIVGYRYTEEELRSGRLRRPPRGARPGDFNY</sequence>